<keyword evidence="1" id="KW-0805">Transcription regulation</keyword>
<dbReference type="PANTHER" id="PTHR43280">
    <property type="entry name" value="ARAC-FAMILY TRANSCRIPTIONAL REGULATOR"/>
    <property type="match status" value="1"/>
</dbReference>
<keyword evidence="6" id="KW-1185">Reference proteome</keyword>
<dbReference type="InterPro" id="IPR018060">
    <property type="entry name" value="HTH_AraC"/>
</dbReference>
<organism evidence="5 6">
    <name type="scientific">Zhouia spongiae</name>
    <dbReference type="NCBI Taxonomy" id="2202721"/>
    <lineage>
        <taxon>Bacteria</taxon>
        <taxon>Pseudomonadati</taxon>
        <taxon>Bacteroidota</taxon>
        <taxon>Flavobacteriia</taxon>
        <taxon>Flavobacteriales</taxon>
        <taxon>Flavobacteriaceae</taxon>
        <taxon>Zhouia</taxon>
    </lineage>
</organism>
<evidence type="ECO:0000313" key="5">
    <source>
        <dbReference type="EMBL" id="UNZ00037.1"/>
    </source>
</evidence>
<feature type="domain" description="HTH araC/xylS-type" evidence="4">
    <location>
        <begin position="191"/>
        <end position="289"/>
    </location>
</feature>
<reference evidence="5 6" key="1">
    <citation type="journal article" date="2018" name="Int. J. Syst. Evol. Microbiol.">
        <title>Zhouia spongiae sp. nov., isolated from a marine sponge.</title>
        <authorList>
            <person name="Zhuang L."/>
            <person name="Lin B."/>
            <person name="Qin F."/>
            <person name="Luo L."/>
        </authorList>
    </citation>
    <scope>NUCLEOTIDE SEQUENCE [LARGE SCALE GENOMIC DNA]</scope>
    <source>
        <strain evidence="5 6">HN-Y44</strain>
    </source>
</reference>
<dbReference type="PANTHER" id="PTHR43280:SF32">
    <property type="entry name" value="TRANSCRIPTIONAL REGULATORY PROTEIN"/>
    <property type="match status" value="1"/>
</dbReference>
<evidence type="ECO:0000259" key="4">
    <source>
        <dbReference type="PROSITE" id="PS01124"/>
    </source>
</evidence>
<evidence type="ECO:0000256" key="3">
    <source>
        <dbReference type="ARBA" id="ARBA00023163"/>
    </source>
</evidence>
<gene>
    <name evidence="5" type="ORF">MQE36_06730</name>
</gene>
<dbReference type="SUPFAM" id="SSF46689">
    <property type="entry name" value="Homeodomain-like"/>
    <property type="match status" value="1"/>
</dbReference>
<dbReference type="EMBL" id="CP094326">
    <property type="protein sequence ID" value="UNZ00037.1"/>
    <property type="molecule type" value="Genomic_DNA"/>
</dbReference>
<protein>
    <submittedName>
        <fullName evidence="5">Helix-turn-helix domain-containing protein</fullName>
    </submittedName>
</protein>
<name>A0ABY3YQD3_9FLAO</name>
<keyword evidence="2" id="KW-0238">DNA-binding</keyword>
<dbReference type="PRINTS" id="PR00032">
    <property type="entry name" value="HTHARAC"/>
</dbReference>
<sequence length="301" mass="35247">MSVVHTNFEFSLKFLFRIMVVNENQYGVIMVNSNADSSGWDTTYEGYFKILYLRKGSRLKIDFEEYICDEDAFFFFNEEHSFEILNSSEAQMIFFHPDFYCVEIHDQELACDGILYSNVLSTPYIYLDAVQSRKLGGIIDEIGVEQGRNDNWNEEKIRILIKYLIIESTRIWIKQWDDGNLNLSEQQEFTRKFSQLVDRNFTKIHKVAEYAAMLNVSTKTLNKRITTDCGTSPSCVIVNRIMLQAKRLLAYTEMSVKEIAYSLGYNDTSYFNRYFKIQTGITPLMFRKNNISVSKLARRDP</sequence>
<dbReference type="Proteomes" id="UP000829476">
    <property type="component" value="Chromosome"/>
</dbReference>
<dbReference type="InterPro" id="IPR009057">
    <property type="entry name" value="Homeodomain-like_sf"/>
</dbReference>
<accession>A0ABY3YQD3</accession>
<evidence type="ECO:0000256" key="2">
    <source>
        <dbReference type="ARBA" id="ARBA00023125"/>
    </source>
</evidence>
<dbReference type="Gene3D" id="1.10.10.60">
    <property type="entry name" value="Homeodomain-like"/>
    <property type="match status" value="1"/>
</dbReference>
<dbReference type="Pfam" id="PF12833">
    <property type="entry name" value="HTH_18"/>
    <property type="match status" value="1"/>
</dbReference>
<dbReference type="SMART" id="SM00342">
    <property type="entry name" value="HTH_ARAC"/>
    <property type="match status" value="1"/>
</dbReference>
<keyword evidence="3" id="KW-0804">Transcription</keyword>
<proteinExistence type="predicted"/>
<dbReference type="PROSITE" id="PS01124">
    <property type="entry name" value="HTH_ARAC_FAMILY_2"/>
    <property type="match status" value="1"/>
</dbReference>
<evidence type="ECO:0000256" key="1">
    <source>
        <dbReference type="ARBA" id="ARBA00023015"/>
    </source>
</evidence>
<evidence type="ECO:0000313" key="6">
    <source>
        <dbReference type="Proteomes" id="UP000829476"/>
    </source>
</evidence>
<dbReference type="InterPro" id="IPR020449">
    <property type="entry name" value="Tscrpt_reg_AraC-type_HTH"/>
</dbReference>
<dbReference type="RefSeq" id="WP_242938404.1">
    <property type="nucleotide sequence ID" value="NZ_CP094326.1"/>
</dbReference>